<dbReference type="PANTHER" id="PTHR48207">
    <property type="entry name" value="SUCCINATE--HYDROXYMETHYLGLUTARATE COA-TRANSFERASE"/>
    <property type="match status" value="1"/>
</dbReference>
<evidence type="ECO:0000313" key="4">
    <source>
        <dbReference type="EMBL" id="KAF7274044.1"/>
    </source>
</evidence>
<comment type="similarity">
    <text evidence="1">Belongs to the CoA-transferase III family.</text>
</comment>
<dbReference type="PANTHER" id="PTHR48207:SF3">
    <property type="entry name" value="SUCCINATE--HYDROXYMETHYLGLUTARATE COA-TRANSFERASE"/>
    <property type="match status" value="1"/>
</dbReference>
<dbReference type="AlphaFoldDB" id="A0A834I4Y3"/>
<dbReference type="SUPFAM" id="SSF89796">
    <property type="entry name" value="CoA-transferase family III (CaiB/BaiF)"/>
    <property type="match status" value="1"/>
</dbReference>
<feature type="compositionally biased region" description="Basic and acidic residues" evidence="3">
    <location>
        <begin position="463"/>
        <end position="473"/>
    </location>
</feature>
<keyword evidence="2" id="KW-0808">Transferase</keyword>
<keyword evidence="5" id="KW-1185">Reference proteome</keyword>
<evidence type="ECO:0000256" key="1">
    <source>
        <dbReference type="ARBA" id="ARBA00008383"/>
    </source>
</evidence>
<proteinExistence type="inferred from homology"/>
<dbReference type="InterPro" id="IPR003673">
    <property type="entry name" value="CoA-Trfase_fam_III"/>
</dbReference>
<organism evidence="4 5">
    <name type="scientific">Rhynchophorus ferrugineus</name>
    <name type="common">Red palm weevil</name>
    <name type="synonym">Curculio ferrugineus</name>
    <dbReference type="NCBI Taxonomy" id="354439"/>
    <lineage>
        <taxon>Eukaryota</taxon>
        <taxon>Metazoa</taxon>
        <taxon>Ecdysozoa</taxon>
        <taxon>Arthropoda</taxon>
        <taxon>Hexapoda</taxon>
        <taxon>Insecta</taxon>
        <taxon>Pterygota</taxon>
        <taxon>Neoptera</taxon>
        <taxon>Endopterygota</taxon>
        <taxon>Coleoptera</taxon>
        <taxon>Polyphaga</taxon>
        <taxon>Cucujiformia</taxon>
        <taxon>Curculionidae</taxon>
        <taxon>Dryophthorinae</taxon>
        <taxon>Rhynchophorus</taxon>
    </lineage>
</organism>
<dbReference type="Pfam" id="PF07491">
    <property type="entry name" value="PPI_Ypi1"/>
    <property type="match status" value="1"/>
</dbReference>
<comment type="caution">
    <text evidence="4">The sequence shown here is derived from an EMBL/GenBank/DDBJ whole genome shotgun (WGS) entry which is preliminary data.</text>
</comment>
<feature type="region of interest" description="Disordered" evidence="3">
    <location>
        <begin position="450"/>
        <end position="508"/>
    </location>
</feature>
<sequence length="508" mass="55691">MKERILHTSSTYLTNSPLEGIRVLDLTRIVAGPYCTMVLGDLGAEIIKVEKPGTGDESRLWGPPFIGDTKESCYFVTFNRNKKSICVNIQSNEGRDILYNLAKSSDVLVENYVPGKLDSLQLGYDDFKKVAPHLIYCSITGFGPEGPYSRRPGYDVIAASIGGLVHITGPRDGEPCKVGVALIDIATGLYAHGAIMAALIKRAKTGEGQKIDCDLLSTQLSTLINIGSNYLNAGKEATRWGTAHESIVPYQAFPTKDGYYTIGTGSDKQFVELCAKLKLNSLTENPKFVNNKNRVQNRVELIDIISNAMKNKTNEEWNSIFSNCSFPNGPVNNLKNAFNDPHVQHINLVKTLDHPLTGTVKVVGPPVRYSAGGNEIRSAPPVLGQHTDDVLKNILKYNNEQDHAVPRVTVKLKKPKTDRKVQWSTETVDNEHLGKKKSKCCCIYNKPRKFDESSSDSSDDECEHCQGHVEKKSTVQTVASPGGSTVTETTEGDPPISNSGEPAQHSQE</sequence>
<evidence type="ECO:0000313" key="5">
    <source>
        <dbReference type="Proteomes" id="UP000625711"/>
    </source>
</evidence>
<name>A0A834I4Y3_RHYFE</name>
<evidence type="ECO:0000256" key="2">
    <source>
        <dbReference type="ARBA" id="ARBA00022679"/>
    </source>
</evidence>
<dbReference type="FunFam" id="3.40.50.10540:FF:000005">
    <property type="entry name" value="succinate--hydroxymethylglutarate CoA-transferase isoform X1"/>
    <property type="match status" value="1"/>
</dbReference>
<dbReference type="InterPro" id="IPR011107">
    <property type="entry name" value="PPI_Ypi1"/>
</dbReference>
<dbReference type="OrthoDB" id="5863171at2759"/>
<dbReference type="Gene3D" id="3.30.1540.10">
    <property type="entry name" value="formyl-coa transferase, domain 3"/>
    <property type="match status" value="1"/>
</dbReference>
<feature type="compositionally biased region" description="Polar residues" evidence="3">
    <location>
        <begin position="496"/>
        <end position="508"/>
    </location>
</feature>
<dbReference type="InterPro" id="IPR050483">
    <property type="entry name" value="CoA-transferase_III_domain"/>
</dbReference>
<dbReference type="Pfam" id="PF02515">
    <property type="entry name" value="CoA_transf_3"/>
    <property type="match status" value="1"/>
</dbReference>
<dbReference type="GO" id="GO:0047369">
    <property type="term" value="F:succinate-hydroxymethylglutarate CoA-transferase activity"/>
    <property type="evidence" value="ECO:0007669"/>
    <property type="project" value="TreeGrafter"/>
</dbReference>
<evidence type="ECO:0000256" key="3">
    <source>
        <dbReference type="SAM" id="MobiDB-lite"/>
    </source>
</evidence>
<reference evidence="4" key="1">
    <citation type="submission" date="2020-08" db="EMBL/GenBank/DDBJ databases">
        <title>Genome sequencing and assembly of the red palm weevil Rhynchophorus ferrugineus.</title>
        <authorList>
            <person name="Dias G.B."/>
            <person name="Bergman C.M."/>
            <person name="Manee M."/>
        </authorList>
    </citation>
    <scope>NUCLEOTIDE SEQUENCE</scope>
    <source>
        <strain evidence="4">AA-2017</strain>
        <tissue evidence="4">Whole larva</tissue>
    </source>
</reference>
<feature type="compositionally biased region" description="Acidic residues" evidence="3">
    <location>
        <begin position="453"/>
        <end position="462"/>
    </location>
</feature>
<gene>
    <name evidence="4" type="ORF">GWI33_013264</name>
</gene>
<protein>
    <submittedName>
        <fullName evidence="4">Uncharacterized protein</fullName>
    </submittedName>
</protein>
<dbReference type="GO" id="GO:0005739">
    <property type="term" value="C:mitochondrion"/>
    <property type="evidence" value="ECO:0007669"/>
    <property type="project" value="TreeGrafter"/>
</dbReference>
<dbReference type="Gene3D" id="3.40.50.10540">
    <property type="entry name" value="Crotonobetainyl-coa:carnitine coa-transferase, domain 1"/>
    <property type="match status" value="1"/>
</dbReference>
<dbReference type="InterPro" id="IPR044855">
    <property type="entry name" value="CoA-Trfase_III_dom3_sf"/>
</dbReference>
<accession>A0A834I4Y3</accession>
<dbReference type="GO" id="GO:0004865">
    <property type="term" value="F:protein serine/threonine phosphatase inhibitor activity"/>
    <property type="evidence" value="ECO:0007669"/>
    <property type="project" value="InterPro"/>
</dbReference>
<dbReference type="InterPro" id="IPR023606">
    <property type="entry name" value="CoA-Trfase_III_dom_1_sf"/>
</dbReference>
<feature type="compositionally biased region" description="Polar residues" evidence="3">
    <location>
        <begin position="474"/>
        <end position="489"/>
    </location>
</feature>
<dbReference type="EMBL" id="JAACXV010013109">
    <property type="protein sequence ID" value="KAF7274044.1"/>
    <property type="molecule type" value="Genomic_DNA"/>
</dbReference>
<dbReference type="Proteomes" id="UP000625711">
    <property type="component" value="Unassembled WGS sequence"/>
</dbReference>